<dbReference type="GO" id="GO:0008270">
    <property type="term" value="F:zinc ion binding"/>
    <property type="evidence" value="ECO:0007669"/>
    <property type="project" value="UniProtKB-KW"/>
</dbReference>
<evidence type="ECO:0000256" key="2">
    <source>
        <dbReference type="ARBA" id="ARBA00022771"/>
    </source>
</evidence>
<dbReference type="PANTHER" id="PTHR46927">
    <property type="entry name" value="AGAP005574-PA"/>
    <property type="match status" value="1"/>
</dbReference>
<dbReference type="SMART" id="SM00692">
    <property type="entry name" value="DM3"/>
    <property type="match status" value="1"/>
</dbReference>
<dbReference type="GO" id="GO:0003677">
    <property type="term" value="F:DNA binding"/>
    <property type="evidence" value="ECO:0007669"/>
    <property type="project" value="UniProtKB-UniRule"/>
</dbReference>
<dbReference type="Gene3D" id="6.20.210.20">
    <property type="entry name" value="THAP domain"/>
    <property type="match status" value="1"/>
</dbReference>
<keyword evidence="9" id="KW-1185">Reference proteome</keyword>
<proteinExistence type="predicted"/>
<feature type="domain" description="THAP-type" evidence="6">
    <location>
        <begin position="1"/>
        <end position="105"/>
    </location>
</feature>
<dbReference type="OrthoDB" id="6611136at2759"/>
<dbReference type="PROSITE" id="PS50950">
    <property type="entry name" value="ZF_THAP"/>
    <property type="match status" value="1"/>
</dbReference>
<evidence type="ECO:0000256" key="4">
    <source>
        <dbReference type="ARBA" id="ARBA00023125"/>
    </source>
</evidence>
<protein>
    <recommendedName>
        <fullName evidence="6">THAP-type domain-containing protein</fullName>
    </recommendedName>
</protein>
<dbReference type="STRING" id="283909.R7UWN5"/>
<dbReference type="Pfam" id="PF05485">
    <property type="entry name" value="THAP"/>
    <property type="match status" value="1"/>
</dbReference>
<reference evidence="8" key="3">
    <citation type="submission" date="2015-06" db="UniProtKB">
        <authorList>
            <consortium name="EnsemblMetazoa"/>
        </authorList>
    </citation>
    <scope>IDENTIFICATION</scope>
</reference>
<reference evidence="9" key="1">
    <citation type="submission" date="2012-12" db="EMBL/GenBank/DDBJ databases">
        <authorList>
            <person name="Hellsten U."/>
            <person name="Grimwood J."/>
            <person name="Chapman J.A."/>
            <person name="Shapiro H."/>
            <person name="Aerts A."/>
            <person name="Otillar R.P."/>
            <person name="Terry A.Y."/>
            <person name="Boore J.L."/>
            <person name="Simakov O."/>
            <person name="Marletaz F."/>
            <person name="Cho S.-J."/>
            <person name="Edsinger-Gonzales E."/>
            <person name="Havlak P."/>
            <person name="Kuo D.-H."/>
            <person name="Larsson T."/>
            <person name="Lv J."/>
            <person name="Arendt D."/>
            <person name="Savage R."/>
            <person name="Osoegawa K."/>
            <person name="de Jong P."/>
            <person name="Lindberg D.R."/>
            <person name="Seaver E.C."/>
            <person name="Weisblat D.A."/>
            <person name="Putnam N.H."/>
            <person name="Grigoriev I.V."/>
            <person name="Rokhsar D.S."/>
        </authorList>
    </citation>
    <scope>NUCLEOTIDE SEQUENCE</scope>
    <source>
        <strain evidence="9">I ESC-2004</strain>
    </source>
</reference>
<evidence type="ECO:0000313" key="7">
    <source>
        <dbReference type="EMBL" id="ELU08352.1"/>
    </source>
</evidence>
<keyword evidence="1" id="KW-0479">Metal-binding</keyword>
<dbReference type="EnsemblMetazoa" id="CapteT213252">
    <property type="protein sequence ID" value="CapteP213252"/>
    <property type="gene ID" value="CapteG213252"/>
</dbReference>
<dbReference type="SUPFAM" id="SSF57716">
    <property type="entry name" value="Glucocorticoid receptor-like (DNA-binding domain)"/>
    <property type="match status" value="1"/>
</dbReference>
<evidence type="ECO:0000256" key="5">
    <source>
        <dbReference type="PROSITE-ProRule" id="PRU00309"/>
    </source>
</evidence>
<keyword evidence="4 5" id="KW-0238">DNA-binding</keyword>
<dbReference type="InterPro" id="IPR038441">
    <property type="entry name" value="THAP_Znf_sf"/>
</dbReference>
<evidence type="ECO:0000313" key="9">
    <source>
        <dbReference type="Proteomes" id="UP000014760"/>
    </source>
</evidence>
<evidence type="ECO:0000256" key="1">
    <source>
        <dbReference type="ARBA" id="ARBA00022723"/>
    </source>
</evidence>
<dbReference type="SMART" id="SM00980">
    <property type="entry name" value="THAP"/>
    <property type="match status" value="1"/>
</dbReference>
<keyword evidence="3" id="KW-0862">Zinc</keyword>
<dbReference type="AlphaFoldDB" id="R7UWN5"/>
<evidence type="ECO:0000259" key="6">
    <source>
        <dbReference type="PROSITE" id="PS50950"/>
    </source>
</evidence>
<evidence type="ECO:0000313" key="8">
    <source>
        <dbReference type="EnsemblMetazoa" id="CapteP213252"/>
    </source>
</evidence>
<dbReference type="EMBL" id="KB299137">
    <property type="protein sequence ID" value="ELU08352.1"/>
    <property type="molecule type" value="Genomic_DNA"/>
</dbReference>
<accession>R7UWN5</accession>
<dbReference type="InterPro" id="IPR052224">
    <property type="entry name" value="THAP_domain_protein"/>
</dbReference>
<dbReference type="Proteomes" id="UP000014760">
    <property type="component" value="Unassembled WGS sequence"/>
</dbReference>
<organism evidence="7">
    <name type="scientific">Capitella teleta</name>
    <name type="common">Polychaete worm</name>
    <dbReference type="NCBI Taxonomy" id="283909"/>
    <lineage>
        <taxon>Eukaryota</taxon>
        <taxon>Metazoa</taxon>
        <taxon>Spiralia</taxon>
        <taxon>Lophotrochozoa</taxon>
        <taxon>Annelida</taxon>
        <taxon>Polychaeta</taxon>
        <taxon>Sedentaria</taxon>
        <taxon>Scolecida</taxon>
        <taxon>Capitellidae</taxon>
        <taxon>Capitella</taxon>
    </lineage>
</organism>
<reference evidence="7 9" key="2">
    <citation type="journal article" date="2013" name="Nature">
        <title>Insights into bilaterian evolution from three spiralian genomes.</title>
        <authorList>
            <person name="Simakov O."/>
            <person name="Marletaz F."/>
            <person name="Cho S.J."/>
            <person name="Edsinger-Gonzales E."/>
            <person name="Havlak P."/>
            <person name="Hellsten U."/>
            <person name="Kuo D.H."/>
            <person name="Larsson T."/>
            <person name="Lv J."/>
            <person name="Arendt D."/>
            <person name="Savage R."/>
            <person name="Osoegawa K."/>
            <person name="de Jong P."/>
            <person name="Grimwood J."/>
            <person name="Chapman J.A."/>
            <person name="Shapiro H."/>
            <person name="Aerts A."/>
            <person name="Otillar R.P."/>
            <person name="Terry A.Y."/>
            <person name="Boore J.L."/>
            <person name="Grigoriev I.V."/>
            <person name="Lindberg D.R."/>
            <person name="Seaver E.C."/>
            <person name="Weisblat D.A."/>
            <person name="Putnam N.H."/>
            <person name="Rokhsar D.S."/>
        </authorList>
    </citation>
    <scope>NUCLEOTIDE SEQUENCE</scope>
    <source>
        <strain evidence="7 9">I ESC-2004</strain>
    </source>
</reference>
<dbReference type="HOGENOM" id="CLU_1579991_0_0_1"/>
<gene>
    <name evidence="7" type="ORF">CAPTEDRAFT_213252</name>
</gene>
<dbReference type="PANTHER" id="PTHR46927:SF3">
    <property type="entry name" value="THAP-TYPE DOMAIN-CONTAINING PROTEIN"/>
    <property type="match status" value="1"/>
</dbReference>
<dbReference type="EMBL" id="AMQN01001071">
    <property type="status" value="NOT_ANNOTATED_CDS"/>
    <property type="molecule type" value="Genomic_DNA"/>
</dbReference>
<name>R7UWN5_CAPTE</name>
<keyword evidence="2 5" id="KW-0863">Zinc-finger</keyword>
<evidence type="ECO:0000256" key="3">
    <source>
        <dbReference type="ARBA" id="ARBA00022833"/>
    </source>
</evidence>
<sequence length="169" mass="19450">MPHACTISNCYNRYNPNSDDGSGFSFHRLPKKNRALRKRWLDAIGTRKKQFNNIGRRRKGLSVCSRHFTPEDFSNLDSKSLKIEGSGKEKRPYRRLKDNAVPSIFPDEVFRIPDVRKKRKQHLCRYISINRRVHSTYHDTTTFGGKQGPGPWIGFIGCSCTIVLGVLLL</sequence>
<dbReference type="InterPro" id="IPR006612">
    <property type="entry name" value="THAP_Znf"/>
</dbReference>